<comment type="caution">
    <text evidence="3">The sequence shown here is derived from an EMBL/GenBank/DDBJ whole genome shotgun (WGS) entry which is preliminary data.</text>
</comment>
<evidence type="ECO:0000313" key="4">
    <source>
        <dbReference type="Proteomes" id="UP000265618"/>
    </source>
</evidence>
<feature type="region of interest" description="Disordered" evidence="1">
    <location>
        <begin position="201"/>
        <end position="268"/>
    </location>
</feature>
<feature type="compositionally biased region" description="Acidic residues" evidence="1">
    <location>
        <begin position="203"/>
        <end position="215"/>
    </location>
</feature>
<feature type="compositionally biased region" description="Acidic residues" evidence="1">
    <location>
        <begin position="257"/>
        <end position="268"/>
    </location>
</feature>
<name>A0A9K3GLH4_9EUKA</name>
<protein>
    <submittedName>
        <fullName evidence="3">Uncharacterized protein</fullName>
    </submittedName>
</protein>
<dbReference type="EMBL" id="BDIP01002730">
    <property type="protein sequence ID" value="GIQ86741.1"/>
    <property type="molecule type" value="Genomic_DNA"/>
</dbReference>
<keyword evidence="2" id="KW-0812">Transmembrane</keyword>
<dbReference type="Proteomes" id="UP000265618">
    <property type="component" value="Unassembled WGS sequence"/>
</dbReference>
<feature type="transmembrane region" description="Helical" evidence="2">
    <location>
        <begin position="121"/>
        <end position="142"/>
    </location>
</feature>
<evidence type="ECO:0000256" key="2">
    <source>
        <dbReference type="SAM" id="Phobius"/>
    </source>
</evidence>
<keyword evidence="4" id="KW-1185">Reference proteome</keyword>
<feature type="compositionally biased region" description="Acidic residues" evidence="1">
    <location>
        <begin position="236"/>
        <end position="248"/>
    </location>
</feature>
<evidence type="ECO:0000313" key="3">
    <source>
        <dbReference type="EMBL" id="GIQ86741.1"/>
    </source>
</evidence>
<keyword evidence="2" id="KW-1133">Transmembrane helix</keyword>
<gene>
    <name evidence="3" type="ORF">KIPB_008649</name>
</gene>
<organism evidence="3 4">
    <name type="scientific">Kipferlia bialata</name>
    <dbReference type="NCBI Taxonomy" id="797122"/>
    <lineage>
        <taxon>Eukaryota</taxon>
        <taxon>Metamonada</taxon>
        <taxon>Carpediemonas-like organisms</taxon>
        <taxon>Kipferlia</taxon>
    </lineage>
</organism>
<proteinExistence type="predicted"/>
<feature type="transmembrane region" description="Helical" evidence="2">
    <location>
        <begin position="148"/>
        <end position="169"/>
    </location>
</feature>
<keyword evidence="2" id="KW-0472">Membrane</keyword>
<evidence type="ECO:0000256" key="1">
    <source>
        <dbReference type="SAM" id="MobiDB-lite"/>
    </source>
</evidence>
<dbReference type="AlphaFoldDB" id="A0A9K3GLH4"/>
<reference evidence="3 4" key="1">
    <citation type="journal article" date="2018" name="PLoS ONE">
        <title>The draft genome of Kipferlia bialata reveals reductive genome evolution in fornicate parasites.</title>
        <authorList>
            <person name="Tanifuji G."/>
            <person name="Takabayashi S."/>
            <person name="Kume K."/>
            <person name="Takagi M."/>
            <person name="Nakayama T."/>
            <person name="Kamikawa R."/>
            <person name="Inagaki Y."/>
            <person name="Hashimoto T."/>
        </authorList>
    </citation>
    <scope>NUCLEOTIDE SEQUENCE [LARGE SCALE GENOMIC DNA]</scope>
    <source>
        <strain evidence="3">NY0173</strain>
    </source>
</reference>
<sequence length="268" mass="28290">MSFRFSHPIPAVKIAIKGAFGVLIGTPETAAVVNAVSLLVAPSPSVCPTLYPVTSCLNSVAYALLVALESTDPYPLLATSVSLLGALSCARYGLPSLTPMVALAFRTVAKATMVHDGERDVGILGLVAVFVLYCGHVAWVYVSGGVSLGLALLVLCMCAVLGGMGWMLYTVEENRRTIKCYCRDLSLAHDVNDGMAVVGHVDDEGDNDEEGEESDVVGPMEQWDTDPVGEVIGLEGEGEGEGEGEEGEYIMSYDMPEYSDGDGDDAQQ</sequence>
<accession>A0A9K3GLH4</accession>